<keyword evidence="2" id="KW-1185">Reference proteome</keyword>
<dbReference type="RefSeq" id="WP_022684023.1">
    <property type="nucleotide sequence ID" value="NZ_QXFM01000111.1"/>
</dbReference>
<dbReference type="EMBL" id="QXFM01000111">
    <property type="protein sequence ID" value="RIV83770.1"/>
    <property type="molecule type" value="Genomic_DNA"/>
</dbReference>
<dbReference type="AlphaFoldDB" id="A0A3A1P4A1"/>
<reference evidence="1 2" key="1">
    <citation type="submission" date="2018-08" db="EMBL/GenBank/DDBJ databases">
        <title>Erythrobacter zhengii sp.nov., a bacterium isolated from deep-sea sediment.</title>
        <authorList>
            <person name="Fang C."/>
            <person name="Wu Y.-H."/>
            <person name="Sun C."/>
            <person name="Wang H."/>
            <person name="Cheng H."/>
            <person name="Meng F.-X."/>
            <person name="Wang C.-S."/>
            <person name="Xu X.-W."/>
        </authorList>
    </citation>
    <scope>NUCLEOTIDE SEQUENCE [LARGE SCALE GENOMIC DNA]</scope>
    <source>
        <strain evidence="1 2">CCTCC AB 2015396</strain>
    </source>
</reference>
<evidence type="ECO:0000313" key="2">
    <source>
        <dbReference type="Proteomes" id="UP000265366"/>
    </source>
</evidence>
<dbReference type="Proteomes" id="UP000265366">
    <property type="component" value="Unassembled WGS sequence"/>
</dbReference>
<accession>A0A3A1P4A1</accession>
<protein>
    <submittedName>
        <fullName evidence="1">XRE family transcriptional regulator</fullName>
    </submittedName>
</protein>
<proteinExistence type="predicted"/>
<dbReference type="OrthoDB" id="7471064at2"/>
<evidence type="ECO:0000313" key="1">
    <source>
        <dbReference type="EMBL" id="RIV83770.1"/>
    </source>
</evidence>
<comment type="caution">
    <text evidence="1">The sequence shown here is derived from an EMBL/GenBank/DDBJ whole genome shotgun (WGS) entry which is preliminary data.</text>
</comment>
<gene>
    <name evidence="1" type="ORF">D2V17_12695</name>
</gene>
<sequence length="171" mass="19354">MSSTDDPDHTAIDTRTADGRNGYVELILRMMRVHRVSLRTLERRTGIGKSRLGLLLHSDPARRPSITFDELKALFAALDIDVFEAVICVEAFNDIDVLDAPRHRSVIALLRVVFRYLPVELLAALEEFDHIDGSDVRPEWAAGLQRAVVRRLVSEITRIAAERAIGWDREI</sequence>
<name>A0A3A1P4A1_9SPHN</name>
<organism evidence="1 2">
    <name type="scientific">Aurantiacibacter xanthus</name>
    <dbReference type="NCBI Taxonomy" id="1784712"/>
    <lineage>
        <taxon>Bacteria</taxon>
        <taxon>Pseudomonadati</taxon>
        <taxon>Pseudomonadota</taxon>
        <taxon>Alphaproteobacteria</taxon>
        <taxon>Sphingomonadales</taxon>
        <taxon>Erythrobacteraceae</taxon>
        <taxon>Aurantiacibacter</taxon>
    </lineage>
</organism>